<comment type="caution">
    <text evidence="1">The sequence shown here is derived from an EMBL/GenBank/DDBJ whole genome shotgun (WGS) entry which is preliminary data.</text>
</comment>
<sequence length="226" mass="23674">MNVRNVGIVFAPTLNIPAPLISIFLTDYPRVFGPPAVVVAFANEPSSPLHEVVVSAPTPISATDLRSPRHQMFSDLPTPAHNQTGFQQSVSMGGFAPMSAASPHPYPIRGAKGGYDAANGGGYQTSQQQQQQQTQQQMARADNDGSYGSMNGALAPLGSARDAKKNRRESSVMQFGVSGTPPPPLLPMGMSSGRANKTPSLQSFGSGGGGMREEYDGSGWGEGGRI</sequence>
<name>A0ACC3D718_9PEZI</name>
<keyword evidence="2" id="KW-1185">Reference proteome</keyword>
<protein>
    <submittedName>
        <fullName evidence="1">Uncharacterized protein</fullName>
    </submittedName>
</protein>
<dbReference type="EMBL" id="JAWDJW010007074">
    <property type="protein sequence ID" value="KAK3062908.1"/>
    <property type="molecule type" value="Genomic_DNA"/>
</dbReference>
<gene>
    <name evidence="1" type="ORF">LTS18_003114</name>
</gene>
<organism evidence="1 2">
    <name type="scientific">Coniosporium uncinatum</name>
    <dbReference type="NCBI Taxonomy" id="93489"/>
    <lineage>
        <taxon>Eukaryota</taxon>
        <taxon>Fungi</taxon>
        <taxon>Dikarya</taxon>
        <taxon>Ascomycota</taxon>
        <taxon>Pezizomycotina</taxon>
        <taxon>Dothideomycetes</taxon>
        <taxon>Dothideomycetes incertae sedis</taxon>
        <taxon>Coniosporium</taxon>
    </lineage>
</organism>
<accession>A0ACC3D718</accession>
<proteinExistence type="predicted"/>
<evidence type="ECO:0000313" key="1">
    <source>
        <dbReference type="EMBL" id="KAK3062908.1"/>
    </source>
</evidence>
<dbReference type="Proteomes" id="UP001186974">
    <property type="component" value="Unassembled WGS sequence"/>
</dbReference>
<reference evidence="1" key="1">
    <citation type="submission" date="2024-09" db="EMBL/GenBank/DDBJ databases">
        <title>Black Yeasts Isolated from many extreme environments.</title>
        <authorList>
            <person name="Coleine C."/>
            <person name="Stajich J.E."/>
            <person name="Selbmann L."/>
        </authorList>
    </citation>
    <scope>NUCLEOTIDE SEQUENCE</scope>
    <source>
        <strain evidence="1">CCFEE 5737</strain>
    </source>
</reference>
<evidence type="ECO:0000313" key="2">
    <source>
        <dbReference type="Proteomes" id="UP001186974"/>
    </source>
</evidence>